<name>A0A6A5URY5_9PLEO</name>
<dbReference type="OrthoDB" id="4500473at2759"/>
<evidence type="ECO:0000313" key="3">
    <source>
        <dbReference type="Proteomes" id="UP000800036"/>
    </source>
</evidence>
<evidence type="ECO:0000256" key="1">
    <source>
        <dbReference type="SAM" id="MobiDB-lite"/>
    </source>
</evidence>
<dbReference type="EMBL" id="ML976736">
    <property type="protein sequence ID" value="KAF1967170.1"/>
    <property type="molecule type" value="Genomic_DNA"/>
</dbReference>
<accession>A0A6A5URY5</accession>
<protein>
    <submittedName>
        <fullName evidence="2">Uncharacterized protein</fullName>
    </submittedName>
</protein>
<gene>
    <name evidence="2" type="ORF">BU23DRAFT_603062</name>
</gene>
<feature type="region of interest" description="Disordered" evidence="1">
    <location>
        <begin position="230"/>
        <end position="266"/>
    </location>
</feature>
<dbReference type="AlphaFoldDB" id="A0A6A5URY5"/>
<keyword evidence="3" id="KW-1185">Reference proteome</keyword>
<sequence length="287" mass="31147">MPVQKAYFLLPNTDIAPETLIKLGQIVPSIREPQRPFCSTQPAPKNTYTSTKTNYKFDKAKSNAVSAGLMAQFLAQLGSPVSGGISIDTKHSLSNGWKFDRLETHYFEPDDAYINAVVRDDAVKRVLSKSKLASVYIITGLKIACGASCQRSEQRNTATALMLATDATAMTGVPMAAGAEVGVRVATAETESWGSCSDFVWAVRYRRVRLSFFSNRVVAEDVFGGELVSHNPGMISSSESSEEEEEPERELNGADVEDGDVGLGFTPRGFRKEVVVDEEGEECAALS</sequence>
<organism evidence="2 3">
    <name type="scientific">Bimuria novae-zelandiae CBS 107.79</name>
    <dbReference type="NCBI Taxonomy" id="1447943"/>
    <lineage>
        <taxon>Eukaryota</taxon>
        <taxon>Fungi</taxon>
        <taxon>Dikarya</taxon>
        <taxon>Ascomycota</taxon>
        <taxon>Pezizomycotina</taxon>
        <taxon>Dothideomycetes</taxon>
        <taxon>Pleosporomycetidae</taxon>
        <taxon>Pleosporales</taxon>
        <taxon>Massarineae</taxon>
        <taxon>Didymosphaeriaceae</taxon>
        <taxon>Bimuria</taxon>
    </lineage>
</organism>
<evidence type="ECO:0000313" key="2">
    <source>
        <dbReference type="EMBL" id="KAF1967170.1"/>
    </source>
</evidence>
<proteinExistence type="predicted"/>
<dbReference type="Proteomes" id="UP000800036">
    <property type="component" value="Unassembled WGS sequence"/>
</dbReference>
<reference evidence="2" key="1">
    <citation type="journal article" date="2020" name="Stud. Mycol.">
        <title>101 Dothideomycetes genomes: a test case for predicting lifestyles and emergence of pathogens.</title>
        <authorList>
            <person name="Haridas S."/>
            <person name="Albert R."/>
            <person name="Binder M."/>
            <person name="Bloem J."/>
            <person name="Labutti K."/>
            <person name="Salamov A."/>
            <person name="Andreopoulos B."/>
            <person name="Baker S."/>
            <person name="Barry K."/>
            <person name="Bills G."/>
            <person name="Bluhm B."/>
            <person name="Cannon C."/>
            <person name="Castanera R."/>
            <person name="Culley D."/>
            <person name="Daum C."/>
            <person name="Ezra D."/>
            <person name="Gonzalez J."/>
            <person name="Henrissat B."/>
            <person name="Kuo A."/>
            <person name="Liang C."/>
            <person name="Lipzen A."/>
            <person name="Lutzoni F."/>
            <person name="Magnuson J."/>
            <person name="Mondo S."/>
            <person name="Nolan M."/>
            <person name="Ohm R."/>
            <person name="Pangilinan J."/>
            <person name="Park H.-J."/>
            <person name="Ramirez L."/>
            <person name="Alfaro M."/>
            <person name="Sun H."/>
            <person name="Tritt A."/>
            <person name="Yoshinaga Y."/>
            <person name="Zwiers L.-H."/>
            <person name="Turgeon B."/>
            <person name="Goodwin S."/>
            <person name="Spatafora J."/>
            <person name="Crous P."/>
            <person name="Grigoriev I."/>
        </authorList>
    </citation>
    <scope>NUCLEOTIDE SEQUENCE</scope>
    <source>
        <strain evidence="2">CBS 107.79</strain>
    </source>
</reference>